<comment type="caution">
    <text evidence="1">The sequence shown here is derived from an EMBL/GenBank/DDBJ whole genome shotgun (WGS) entry which is preliminary data.</text>
</comment>
<evidence type="ECO:0000313" key="2">
    <source>
        <dbReference type="Proteomes" id="UP000829196"/>
    </source>
</evidence>
<evidence type="ECO:0000313" key="1">
    <source>
        <dbReference type="EMBL" id="KAI0498703.1"/>
    </source>
</evidence>
<proteinExistence type="predicted"/>
<gene>
    <name evidence="1" type="ORF">KFK09_019593</name>
</gene>
<reference evidence="1" key="1">
    <citation type="journal article" date="2022" name="Front. Genet.">
        <title>Chromosome-Scale Assembly of the Dendrobium nobile Genome Provides Insights Into the Molecular Mechanism of the Biosynthesis of the Medicinal Active Ingredient of Dendrobium.</title>
        <authorList>
            <person name="Xu Q."/>
            <person name="Niu S.-C."/>
            <person name="Li K.-L."/>
            <person name="Zheng P.-J."/>
            <person name="Zhang X.-J."/>
            <person name="Jia Y."/>
            <person name="Liu Y."/>
            <person name="Niu Y.-X."/>
            <person name="Yu L.-H."/>
            <person name="Chen D.-F."/>
            <person name="Zhang G.-Q."/>
        </authorList>
    </citation>
    <scope>NUCLEOTIDE SEQUENCE</scope>
    <source>
        <tissue evidence="1">Leaf</tissue>
    </source>
</reference>
<name>A0A8T3AQM2_DENNO</name>
<organism evidence="1 2">
    <name type="scientific">Dendrobium nobile</name>
    <name type="common">Orchid</name>
    <dbReference type="NCBI Taxonomy" id="94219"/>
    <lineage>
        <taxon>Eukaryota</taxon>
        <taxon>Viridiplantae</taxon>
        <taxon>Streptophyta</taxon>
        <taxon>Embryophyta</taxon>
        <taxon>Tracheophyta</taxon>
        <taxon>Spermatophyta</taxon>
        <taxon>Magnoliopsida</taxon>
        <taxon>Liliopsida</taxon>
        <taxon>Asparagales</taxon>
        <taxon>Orchidaceae</taxon>
        <taxon>Epidendroideae</taxon>
        <taxon>Malaxideae</taxon>
        <taxon>Dendrobiinae</taxon>
        <taxon>Dendrobium</taxon>
    </lineage>
</organism>
<protein>
    <submittedName>
        <fullName evidence="1">Uncharacterized protein</fullName>
    </submittedName>
</protein>
<dbReference type="AlphaFoldDB" id="A0A8T3AQM2"/>
<keyword evidence="2" id="KW-1185">Reference proteome</keyword>
<accession>A0A8T3AQM2</accession>
<dbReference type="EMBL" id="JAGYWB010000014">
    <property type="protein sequence ID" value="KAI0498703.1"/>
    <property type="molecule type" value="Genomic_DNA"/>
</dbReference>
<sequence length="180" mass="21857">MWEKVASDIKNIAKDILGVSKGKAPNSKSSWWWNPNVQEKIKNKKLCYKNWFNFKNSDNWEIYKVARKDAKKAICDAKTLAFSDLYNRLDTKEGERYMYKLAKQRDRNSKDLVQVKCIKDEDQKIFFLEDDIQQRWMRYFAKLFNEDCEYKIDYNDLSTLNEHKDFCFYRRISKLKLERL</sequence>
<dbReference type="OrthoDB" id="671374at2759"/>
<dbReference type="Proteomes" id="UP000829196">
    <property type="component" value="Unassembled WGS sequence"/>
</dbReference>